<feature type="compositionally biased region" description="Basic and acidic residues" evidence="1">
    <location>
        <begin position="124"/>
        <end position="144"/>
    </location>
</feature>
<feature type="compositionally biased region" description="Basic and acidic residues" evidence="1">
    <location>
        <begin position="69"/>
        <end position="91"/>
    </location>
</feature>
<evidence type="ECO:0000313" key="3">
    <source>
        <dbReference type="Proteomes" id="UP000028838"/>
    </source>
</evidence>
<dbReference type="VEuPathDB" id="ToxoDB:TGFOU_289520D"/>
<dbReference type="AlphaFoldDB" id="A0A086L9J3"/>
<proteinExistence type="predicted"/>
<accession>A0A086L9J3</accession>
<evidence type="ECO:0000256" key="1">
    <source>
        <dbReference type="SAM" id="MobiDB-lite"/>
    </source>
</evidence>
<reference evidence="2 3" key="1">
    <citation type="submission" date="2014-07" db="EMBL/GenBank/DDBJ databases">
        <authorList>
            <person name="Sibley D."/>
            <person name="Venepally P."/>
            <person name="Karamycheva S."/>
            <person name="Hadjithomas M."/>
            <person name="Khan A."/>
            <person name="Brunk B."/>
            <person name="Roos D."/>
            <person name="Caler E."/>
            <person name="Lorenzi H."/>
        </authorList>
    </citation>
    <scope>NUCLEOTIDE SEQUENCE [LARGE SCALE GENOMIC DNA]</scope>
    <source>
        <strain evidence="2 3">FOU</strain>
    </source>
</reference>
<evidence type="ECO:0000313" key="2">
    <source>
        <dbReference type="EMBL" id="KFG53311.1"/>
    </source>
</evidence>
<protein>
    <submittedName>
        <fullName evidence="2">Uncharacterized protein</fullName>
    </submittedName>
</protein>
<comment type="caution">
    <text evidence="2">The sequence shown here is derived from an EMBL/GenBank/DDBJ whole genome shotgun (WGS) entry which is preliminary data.</text>
</comment>
<dbReference type="Proteomes" id="UP000028838">
    <property type="component" value="Unassembled WGS sequence"/>
</dbReference>
<dbReference type="EMBL" id="AEYH02000929">
    <property type="protein sequence ID" value="KFG53311.1"/>
    <property type="molecule type" value="Genomic_DNA"/>
</dbReference>
<feature type="region of interest" description="Disordered" evidence="1">
    <location>
        <begin position="1"/>
        <end position="35"/>
    </location>
</feature>
<name>A0A086L9J3_TOXGO</name>
<sequence>MRRPPVATAGSGSSVGRQRKIDRATDKGAPSRPFPAVISSTLPVSRKATILSKFLHAVRASPSTWASGGRRETRTELGCPPEERSKSEERRRIKRLCPRCGSSWARSILLVFLPRDAANQSSTEKTKESYTGKGRRPGEHETEGTARANQR</sequence>
<gene>
    <name evidence="2" type="ORF">TGFOU_289520D</name>
</gene>
<feature type="region of interest" description="Disordered" evidence="1">
    <location>
        <begin position="115"/>
        <end position="151"/>
    </location>
</feature>
<feature type="region of interest" description="Disordered" evidence="1">
    <location>
        <begin position="61"/>
        <end position="92"/>
    </location>
</feature>
<organism evidence="2 3">
    <name type="scientific">Toxoplasma gondii FOU</name>
    <dbReference type="NCBI Taxonomy" id="943167"/>
    <lineage>
        <taxon>Eukaryota</taxon>
        <taxon>Sar</taxon>
        <taxon>Alveolata</taxon>
        <taxon>Apicomplexa</taxon>
        <taxon>Conoidasida</taxon>
        <taxon>Coccidia</taxon>
        <taxon>Eucoccidiorida</taxon>
        <taxon>Eimeriorina</taxon>
        <taxon>Sarcocystidae</taxon>
        <taxon>Toxoplasma</taxon>
    </lineage>
</organism>